<protein>
    <submittedName>
        <fullName evidence="2">Uncharacterized protein LOC110800842</fullName>
    </submittedName>
</protein>
<sequence>MLVVNNAFRKIVSMGETMESFMENQTFDDRILRKLAYSHRAGCVGCTMAIMKNVLSVSDLLDHDPKGGDAQKKHRCSKGFFYDAFYGEMSLNEDHFKRIEAPTAKGRTQEILP</sequence>
<dbReference type="RefSeq" id="XP_056689748.1">
    <property type="nucleotide sequence ID" value="XM_056833770.1"/>
</dbReference>
<dbReference type="RefSeq" id="XP_056689747.1">
    <property type="nucleotide sequence ID" value="XM_056833769.1"/>
</dbReference>
<dbReference type="AlphaFoldDB" id="A0A9R0J5Z5"/>
<dbReference type="RefSeq" id="XP_021861861.1">
    <property type="nucleotide sequence ID" value="XM_022006169.1"/>
</dbReference>
<dbReference type="GeneID" id="110800842"/>
<evidence type="ECO:0000313" key="1">
    <source>
        <dbReference type="Proteomes" id="UP000813463"/>
    </source>
</evidence>
<reference evidence="2" key="2">
    <citation type="submission" date="2025-04" db="UniProtKB">
        <authorList>
            <consortium name="RefSeq"/>
        </authorList>
    </citation>
    <scope>IDENTIFICATION</scope>
    <source>
        <tissue evidence="3 4">Leaf</tissue>
    </source>
</reference>
<dbReference type="Proteomes" id="UP000813463">
    <property type="component" value="Chromosome 6"/>
</dbReference>
<gene>
    <name evidence="2 3 4 5" type="primary">LOC110800842</name>
</gene>
<evidence type="ECO:0000313" key="2">
    <source>
        <dbReference type="RefSeq" id="XP_021861861.1"/>
    </source>
</evidence>
<accession>A0A9R0J5Z5</accession>
<dbReference type="RefSeq" id="XP_056689749.1">
    <property type="nucleotide sequence ID" value="XM_056833771.1"/>
</dbReference>
<reference evidence="1" key="1">
    <citation type="journal article" date="2021" name="Nat. Commun.">
        <title>Genomic analyses provide insights into spinach domestication and the genetic basis of agronomic traits.</title>
        <authorList>
            <person name="Cai X."/>
            <person name="Sun X."/>
            <person name="Xu C."/>
            <person name="Sun H."/>
            <person name="Wang X."/>
            <person name="Ge C."/>
            <person name="Zhang Z."/>
            <person name="Wang Q."/>
            <person name="Fei Z."/>
            <person name="Jiao C."/>
            <person name="Wang Q."/>
        </authorList>
    </citation>
    <scope>NUCLEOTIDE SEQUENCE [LARGE SCALE GENOMIC DNA]</scope>
    <source>
        <strain evidence="1">cv. Varoflay</strain>
    </source>
</reference>
<evidence type="ECO:0000313" key="5">
    <source>
        <dbReference type="RefSeq" id="XP_056689749.1"/>
    </source>
</evidence>
<organism evidence="1 2">
    <name type="scientific">Spinacia oleracea</name>
    <name type="common">Spinach</name>
    <dbReference type="NCBI Taxonomy" id="3562"/>
    <lineage>
        <taxon>Eukaryota</taxon>
        <taxon>Viridiplantae</taxon>
        <taxon>Streptophyta</taxon>
        <taxon>Embryophyta</taxon>
        <taxon>Tracheophyta</taxon>
        <taxon>Spermatophyta</taxon>
        <taxon>Magnoliopsida</taxon>
        <taxon>eudicotyledons</taxon>
        <taxon>Gunneridae</taxon>
        <taxon>Pentapetalae</taxon>
        <taxon>Caryophyllales</taxon>
        <taxon>Chenopodiaceae</taxon>
        <taxon>Chenopodioideae</taxon>
        <taxon>Anserineae</taxon>
        <taxon>Spinacia</taxon>
    </lineage>
</organism>
<dbReference type="KEGG" id="soe:110800842"/>
<name>A0A9R0J5Z5_SPIOL</name>
<keyword evidence="1" id="KW-1185">Reference proteome</keyword>
<proteinExistence type="predicted"/>
<evidence type="ECO:0000313" key="4">
    <source>
        <dbReference type="RefSeq" id="XP_056689748.1"/>
    </source>
</evidence>
<evidence type="ECO:0000313" key="3">
    <source>
        <dbReference type="RefSeq" id="XP_056689747.1"/>
    </source>
</evidence>